<dbReference type="GO" id="GO:0015099">
    <property type="term" value="F:nickel cation transmembrane transporter activity"/>
    <property type="evidence" value="ECO:0007669"/>
    <property type="project" value="UniProtKB-UniRule"/>
</dbReference>
<evidence type="ECO:0000256" key="6">
    <source>
        <dbReference type="ARBA" id="ARBA00022596"/>
    </source>
</evidence>
<comment type="function">
    <text evidence="1">Efflux system for nickel and cobalt.</text>
</comment>
<dbReference type="PANTHER" id="PTHR40659:SF1">
    <property type="entry name" value="NICKEL_COBALT EFFLUX SYSTEM RCNA"/>
    <property type="match status" value="1"/>
</dbReference>
<dbReference type="PANTHER" id="PTHR40659">
    <property type="entry name" value="NICKEL/COBALT EFFLUX SYSTEM RCNA"/>
    <property type="match status" value="1"/>
</dbReference>
<dbReference type="AlphaFoldDB" id="A0A951UCR9"/>
<sequence length="461" mass="50065">MNRKWRIYRLILSFLGSLLLSITFFATPGFTHWADLAVAEIVVGEADAQITLTFPTGLVASADDNRDSQLSPDEIRTHQAELQTFLEEKIRLTDGENHKGSLTIKPSDVSAVPSNLKATVGTHSTLVLVYTWLKPVQGLKIHYDLFLPGVATARCLATILHPGQVQSFIFSPESRELSLMSGLFWQQTGTLLVAVFGSFLWGAMHAMSPGHGKTIVGAYLAGSRATAKHAVFLGLTTTIAHTTGVFALGLITLFASKYILPEQLYPWLSVISGLMVIAIGLNLFISRIGRTQLLRKLPFGHRHASHHSHDHIDSHRHDHHHHEHGHSHDHHHHHEPGHSHAEHSHLPPGTDGSPVTWRSLLVLGISGGLVPCPSALVVLLSAVALGRVGFGLLLVFAFSLGLAGVLTGLGLLLVSAKRLFERVPTQMRLVRILPALSALFVALLGLGITTQALVEIGLVRL</sequence>
<keyword evidence="3" id="KW-0171">Cobalt transport</keyword>
<evidence type="ECO:0000256" key="4">
    <source>
        <dbReference type="ARBA" id="ARBA00022448"/>
    </source>
</evidence>
<dbReference type="InterPro" id="IPR051224">
    <property type="entry name" value="NiCoT_RcnA"/>
</dbReference>
<keyword evidence="9" id="KW-0406">Ion transport</keyword>
<dbReference type="GO" id="GO:0006824">
    <property type="term" value="P:cobalt ion transport"/>
    <property type="evidence" value="ECO:0007669"/>
    <property type="project" value="UniProtKB-KW"/>
</dbReference>
<reference evidence="15" key="1">
    <citation type="submission" date="2021-05" db="EMBL/GenBank/DDBJ databases">
        <authorList>
            <person name="Pietrasiak N."/>
            <person name="Ward R."/>
            <person name="Stajich J.E."/>
            <person name="Kurbessoian T."/>
        </authorList>
    </citation>
    <scope>NUCLEOTIDE SEQUENCE</scope>
    <source>
        <strain evidence="15">CPER-KK1</strain>
    </source>
</reference>
<dbReference type="EMBL" id="JAHHIF010000032">
    <property type="protein sequence ID" value="MBW4546931.1"/>
    <property type="molecule type" value="Genomic_DNA"/>
</dbReference>
<dbReference type="GO" id="GO:0032025">
    <property type="term" value="P:response to cobalt ion"/>
    <property type="evidence" value="ECO:0007669"/>
    <property type="project" value="TreeGrafter"/>
</dbReference>
<evidence type="ECO:0000256" key="3">
    <source>
        <dbReference type="ARBA" id="ARBA00022426"/>
    </source>
</evidence>
<feature type="region of interest" description="Disordered" evidence="14">
    <location>
        <begin position="304"/>
        <end position="350"/>
    </location>
</feature>
<evidence type="ECO:0000256" key="1">
    <source>
        <dbReference type="ARBA" id="ARBA00002510"/>
    </source>
</evidence>
<dbReference type="GO" id="GO:0010045">
    <property type="term" value="P:response to nickel cation"/>
    <property type="evidence" value="ECO:0007669"/>
    <property type="project" value="TreeGrafter"/>
</dbReference>
<comment type="caution">
    <text evidence="15">The sequence shown here is derived from an EMBL/GenBank/DDBJ whole genome shotgun (WGS) entry which is preliminary data.</text>
</comment>
<gene>
    <name evidence="15" type="ORF">KME25_21180</name>
</gene>
<evidence type="ECO:0000313" key="15">
    <source>
        <dbReference type="EMBL" id="MBW4546931.1"/>
    </source>
</evidence>
<evidence type="ECO:0000256" key="13">
    <source>
        <dbReference type="RuleBase" id="RU362101"/>
    </source>
</evidence>
<feature type="transmembrane region" description="Helical" evidence="13">
    <location>
        <begin position="183"/>
        <end position="203"/>
    </location>
</feature>
<evidence type="ECO:0000313" key="16">
    <source>
        <dbReference type="Proteomes" id="UP000753908"/>
    </source>
</evidence>
<keyword evidence="8 13" id="KW-1133">Transmembrane helix</keyword>
<evidence type="ECO:0000256" key="11">
    <source>
        <dbReference type="ARBA" id="ARBA00023136"/>
    </source>
</evidence>
<feature type="transmembrane region" description="Helical" evidence="13">
    <location>
        <begin position="360"/>
        <end position="384"/>
    </location>
</feature>
<comment type="similarity">
    <text evidence="13">Belongs to the NiCoT transporter (TC 2.A.52) family.</text>
</comment>
<proteinExistence type="inferred from homology"/>
<evidence type="ECO:0000256" key="10">
    <source>
        <dbReference type="ARBA" id="ARBA00023112"/>
    </source>
</evidence>
<accession>A0A951UCR9</accession>
<keyword evidence="5" id="KW-1003">Cell membrane</keyword>
<keyword evidence="11 13" id="KW-0472">Membrane</keyword>
<name>A0A951UCR9_9CYAN</name>
<evidence type="ECO:0000256" key="7">
    <source>
        <dbReference type="ARBA" id="ARBA00022692"/>
    </source>
</evidence>
<feature type="transmembrane region" description="Helical" evidence="13">
    <location>
        <begin position="435"/>
        <end position="454"/>
    </location>
</feature>
<feature type="compositionally biased region" description="Basic and acidic residues" evidence="14">
    <location>
        <begin position="336"/>
        <end position="345"/>
    </location>
</feature>
<feature type="transmembrane region" description="Helical" evidence="13">
    <location>
        <begin position="390"/>
        <end position="414"/>
    </location>
</feature>
<keyword evidence="4 13" id="KW-0813">Transport</keyword>
<dbReference type="Proteomes" id="UP000753908">
    <property type="component" value="Unassembled WGS sequence"/>
</dbReference>
<evidence type="ECO:0000256" key="8">
    <source>
        <dbReference type="ARBA" id="ARBA00022989"/>
    </source>
</evidence>
<evidence type="ECO:0000256" key="14">
    <source>
        <dbReference type="SAM" id="MobiDB-lite"/>
    </source>
</evidence>
<evidence type="ECO:0000256" key="12">
    <source>
        <dbReference type="ARBA" id="ARBA00023285"/>
    </source>
</evidence>
<dbReference type="InterPro" id="IPR011541">
    <property type="entry name" value="Ni/Co_transpt_high_affinity"/>
</dbReference>
<keyword evidence="6" id="KW-0533">Nickel</keyword>
<dbReference type="GO" id="GO:0046583">
    <property type="term" value="F:monoatomic cation efflux transmembrane transporter activity"/>
    <property type="evidence" value="ECO:0007669"/>
    <property type="project" value="TreeGrafter"/>
</dbReference>
<feature type="compositionally biased region" description="Basic residues" evidence="14">
    <location>
        <begin position="317"/>
        <end position="335"/>
    </location>
</feature>
<evidence type="ECO:0000256" key="2">
    <source>
        <dbReference type="ARBA" id="ARBA00004651"/>
    </source>
</evidence>
<feature type="transmembrane region" description="Helical" evidence="13">
    <location>
        <begin position="267"/>
        <end position="285"/>
    </location>
</feature>
<comment type="subcellular location">
    <subcellularLocation>
        <location evidence="2 13">Cell membrane</location>
        <topology evidence="2 13">Multi-pass membrane protein</topology>
    </subcellularLocation>
</comment>
<evidence type="ECO:0000256" key="9">
    <source>
        <dbReference type="ARBA" id="ARBA00023065"/>
    </source>
</evidence>
<protein>
    <recommendedName>
        <fullName evidence="13">Nickel/cobalt efflux system</fullName>
    </recommendedName>
</protein>
<dbReference type="GO" id="GO:0005886">
    <property type="term" value="C:plasma membrane"/>
    <property type="evidence" value="ECO:0007669"/>
    <property type="project" value="UniProtKB-SubCell"/>
</dbReference>
<feature type="transmembrane region" description="Helical" evidence="13">
    <location>
        <begin position="230"/>
        <end position="255"/>
    </location>
</feature>
<organism evidence="15 16">
    <name type="scientific">Symplocastrum torsivum CPER-KK1</name>
    <dbReference type="NCBI Taxonomy" id="450513"/>
    <lineage>
        <taxon>Bacteria</taxon>
        <taxon>Bacillati</taxon>
        <taxon>Cyanobacteriota</taxon>
        <taxon>Cyanophyceae</taxon>
        <taxon>Oscillatoriophycideae</taxon>
        <taxon>Oscillatoriales</taxon>
        <taxon>Microcoleaceae</taxon>
        <taxon>Symplocastrum</taxon>
    </lineage>
</organism>
<keyword evidence="7 13" id="KW-0812">Transmembrane</keyword>
<reference evidence="15" key="2">
    <citation type="journal article" date="2022" name="Microbiol. Resour. Announc.">
        <title>Metagenome Sequencing to Explore Phylogenomics of Terrestrial Cyanobacteria.</title>
        <authorList>
            <person name="Ward R.D."/>
            <person name="Stajich J.E."/>
            <person name="Johansen J.R."/>
            <person name="Huntemann M."/>
            <person name="Clum A."/>
            <person name="Foster B."/>
            <person name="Foster B."/>
            <person name="Roux S."/>
            <person name="Palaniappan K."/>
            <person name="Varghese N."/>
            <person name="Mukherjee S."/>
            <person name="Reddy T.B.K."/>
            <person name="Daum C."/>
            <person name="Copeland A."/>
            <person name="Chen I.A."/>
            <person name="Ivanova N.N."/>
            <person name="Kyrpides N.C."/>
            <person name="Shapiro N."/>
            <person name="Eloe-Fadrosh E.A."/>
            <person name="Pietrasiak N."/>
        </authorList>
    </citation>
    <scope>NUCLEOTIDE SEQUENCE</scope>
    <source>
        <strain evidence="15">CPER-KK1</strain>
    </source>
</reference>
<evidence type="ECO:0000256" key="5">
    <source>
        <dbReference type="ARBA" id="ARBA00022475"/>
    </source>
</evidence>
<dbReference type="Pfam" id="PF03824">
    <property type="entry name" value="NicO"/>
    <property type="match status" value="1"/>
</dbReference>
<keyword evidence="12" id="KW-0170">Cobalt</keyword>
<keyword evidence="10" id="KW-0921">Nickel transport</keyword>